<proteinExistence type="predicted"/>
<accession>A0AC61QJX5</accession>
<keyword evidence="1" id="KW-0808">Transferase</keyword>
<evidence type="ECO:0000313" key="1">
    <source>
        <dbReference type="EMBL" id="TDF73633.1"/>
    </source>
</evidence>
<reference evidence="1" key="1">
    <citation type="submission" date="2019-03" db="EMBL/GenBank/DDBJ databases">
        <title>Candidatus Syntrophosphaera thermopropionivorans: a novel player in syntrophic propionate oxidation during anaerobic digestion.</title>
        <authorList>
            <person name="Dyksma S."/>
        </authorList>
    </citation>
    <scope>NUCLEOTIDE SEQUENCE</scope>
    <source>
        <strain evidence="1">W5</strain>
    </source>
</reference>
<dbReference type="Proteomes" id="UP000294588">
    <property type="component" value="Unassembled WGS sequence"/>
</dbReference>
<organism evidence="1 2">
    <name type="scientific">Candidatus Syntrophosphaera thermopropionivorans</name>
    <dbReference type="NCBI Taxonomy" id="2593015"/>
    <lineage>
        <taxon>Bacteria</taxon>
        <taxon>Pseudomonadati</taxon>
        <taxon>Candidatus Cloacimonadota</taxon>
        <taxon>Candidatus Cloacimonadia</taxon>
        <taxon>Candidatus Cloacimonadales</taxon>
        <taxon>Candidatus Cloacimonadaceae</taxon>
        <taxon>Candidatus Syntrophosphaera</taxon>
    </lineage>
</organism>
<protein>
    <submittedName>
        <fullName evidence="1">PLP-dependent aminotransferase family protein</fullName>
    </submittedName>
</protein>
<comment type="caution">
    <text evidence="1">The sequence shown here is derived from an EMBL/GenBank/DDBJ whole genome shotgun (WGS) entry which is preliminary data.</text>
</comment>
<dbReference type="EMBL" id="SMOG01000004">
    <property type="protein sequence ID" value="TDF73633.1"/>
    <property type="molecule type" value="Genomic_DNA"/>
</dbReference>
<evidence type="ECO:0000313" key="2">
    <source>
        <dbReference type="Proteomes" id="UP000294588"/>
    </source>
</evidence>
<sequence>MINDLQDILSVNIRGMKRSAIRELLKYLNQPGLISFSGGFPAPQSFPVEELKGIIAEVMENEPYYALQYGTTEGDNLLRKQLADRYKKFGIDVNMDNIIITTASQQALDLIAKSFIDRGDTVIVGLPSYLGALSAFNSYGADMIGIPMDDEGEIPEVMEDEIKKAIARGKKPKFIYVIPDFQNPAGMTMSEKRRKEIIDIAHRYDILIVEDSPYRELRYEGENQRTLYELDGTQQVVLLGTFSKIFCPGFRIGWVMGHPEVLDKVVIGKQATDLCTPPFTQRIAARYMERGYLDPKIAEICNMYKSKQKVMLESLEEFMPEEFTWTKPQGGLFLMATGPEWIDTDALLLDCIKEQNVAYVAGTSFFCNGKGQNTMRLNFSYESEENNREGCRRLGTFFKKVIAEKS</sequence>
<name>A0AC61QJX5_9BACT</name>
<keyword evidence="2" id="KW-1185">Reference proteome</keyword>
<gene>
    <name evidence="1" type="ORF">E0946_02420</name>
</gene>
<keyword evidence="1" id="KW-0032">Aminotransferase</keyword>